<dbReference type="InterPro" id="IPR045592">
    <property type="entry name" value="DUF6461"/>
</dbReference>
<dbReference type="RefSeq" id="WP_132595594.1">
    <property type="nucleotide sequence ID" value="NZ_SMKO01000029.1"/>
</dbReference>
<keyword evidence="2" id="KW-1185">Reference proteome</keyword>
<evidence type="ECO:0000313" key="1">
    <source>
        <dbReference type="EMBL" id="TDD06948.1"/>
    </source>
</evidence>
<dbReference type="Pfam" id="PF20062">
    <property type="entry name" value="DUF6461"/>
    <property type="match status" value="1"/>
</dbReference>
<gene>
    <name evidence="1" type="ORF">E1292_14130</name>
</gene>
<organism evidence="1 2">
    <name type="scientific">Nonomuraea deserti</name>
    <dbReference type="NCBI Taxonomy" id="1848322"/>
    <lineage>
        <taxon>Bacteria</taxon>
        <taxon>Bacillati</taxon>
        <taxon>Actinomycetota</taxon>
        <taxon>Actinomycetes</taxon>
        <taxon>Streptosporangiales</taxon>
        <taxon>Streptosporangiaceae</taxon>
        <taxon>Nonomuraea</taxon>
    </lineage>
</organism>
<protein>
    <submittedName>
        <fullName evidence="1">Uncharacterized protein</fullName>
    </submittedName>
</protein>
<dbReference type="AlphaFoldDB" id="A0A4R4VMA1"/>
<evidence type="ECO:0000313" key="2">
    <source>
        <dbReference type="Proteomes" id="UP000295258"/>
    </source>
</evidence>
<reference evidence="1 2" key="1">
    <citation type="submission" date="2019-03" db="EMBL/GenBank/DDBJ databases">
        <title>Draft genome sequences of novel Actinobacteria.</title>
        <authorList>
            <person name="Sahin N."/>
            <person name="Ay H."/>
            <person name="Saygin H."/>
        </authorList>
    </citation>
    <scope>NUCLEOTIDE SEQUENCE [LARGE SCALE GENOMIC DNA]</scope>
    <source>
        <strain evidence="1 2">KC310</strain>
    </source>
</reference>
<name>A0A4R4VMA1_9ACTN</name>
<sequence>MTNDPLAPYRWLQAADGDPVNPLGDIYCVSFFRGLGPAEVLRRFGPAGPPGRELSFAELDEQVHAFVEGTGGGDGGGHVGVVPVGEWCVAVELWGWTATLPEVIAPLSQGCEVVTVGRHDYAEDDFSYAVDGAVVTTFRPIMPSERHGDDKDRLNELMCEVGLTPEEEHDGWEARWEDMSANGLARAFLLAARITGVEFTAGLLSGPLLVGAIGER</sequence>
<dbReference type="Proteomes" id="UP000295258">
    <property type="component" value="Unassembled WGS sequence"/>
</dbReference>
<accession>A0A4R4VMA1</accession>
<proteinExistence type="predicted"/>
<dbReference type="EMBL" id="SMKO01000029">
    <property type="protein sequence ID" value="TDD06948.1"/>
    <property type="molecule type" value="Genomic_DNA"/>
</dbReference>
<comment type="caution">
    <text evidence="1">The sequence shown here is derived from an EMBL/GenBank/DDBJ whole genome shotgun (WGS) entry which is preliminary data.</text>
</comment>